<evidence type="ECO:0000313" key="3">
    <source>
        <dbReference type="Proteomes" id="UP000006671"/>
    </source>
</evidence>
<reference evidence="2 3" key="1">
    <citation type="journal article" date="2010" name="Cell">
        <title>The genome of Naegleria gruberi illuminates early eukaryotic versatility.</title>
        <authorList>
            <person name="Fritz-Laylin L.K."/>
            <person name="Prochnik S.E."/>
            <person name="Ginger M.L."/>
            <person name="Dacks J.B."/>
            <person name="Carpenter M.L."/>
            <person name="Field M.C."/>
            <person name="Kuo A."/>
            <person name="Paredez A."/>
            <person name="Chapman J."/>
            <person name="Pham J."/>
            <person name="Shu S."/>
            <person name="Neupane R."/>
            <person name="Cipriano M."/>
            <person name="Mancuso J."/>
            <person name="Tu H."/>
            <person name="Salamov A."/>
            <person name="Lindquist E."/>
            <person name="Shapiro H."/>
            <person name="Lucas S."/>
            <person name="Grigoriev I.V."/>
            <person name="Cande W.Z."/>
            <person name="Fulton C."/>
            <person name="Rokhsar D.S."/>
            <person name="Dawson S.C."/>
        </authorList>
    </citation>
    <scope>NUCLEOTIDE SEQUENCE [LARGE SCALE GENOMIC DNA]</scope>
    <source>
        <strain evidence="2 3">NEG-M</strain>
    </source>
</reference>
<organism evidence="3">
    <name type="scientific">Naegleria gruberi</name>
    <name type="common">Amoeba</name>
    <dbReference type="NCBI Taxonomy" id="5762"/>
    <lineage>
        <taxon>Eukaryota</taxon>
        <taxon>Discoba</taxon>
        <taxon>Heterolobosea</taxon>
        <taxon>Tetramitia</taxon>
        <taxon>Eutetramitia</taxon>
        <taxon>Vahlkampfiidae</taxon>
        <taxon>Naegleria</taxon>
    </lineage>
</organism>
<accession>D2VYM3</accession>
<proteinExistence type="predicted"/>
<dbReference type="OrthoDB" id="10257526at2759"/>
<dbReference type="Gene3D" id="1.10.3550.20">
    <property type="match status" value="1"/>
</dbReference>
<sequence>MKREAPFSASEPLIYPRIETLDQVIENIGTTRGFVIQSNNDFTFVSYKVVSSDSFPFIPHLIDENTKQLNINLDSYEEIERRLLRREIRGLCFDRESRRIVGRSMPKFFNVDEKEETNFKIIEKLISELKKKTGKERPFTLLEKLDGSLCTPIIEFLKDDSGEKKHFRLRFRTKLDYQNDHSQSIEEFVYELEKLNLVKGQSSDVSEQDEINREYHEKRKKLHESKLPLFAIESVKDGRECESTRDIPFVIDFGMHSLEDQLKDKGSYAQLVKFCVEWMNRGYTPLFEYFSPDHRVVVNYGNKPFISLLALRHTILGSFIPYEEMKSSCKGYGIECVKSCENPEIISQTDMKGIKKAIEDEKGHEGYVMVLSNGYMYKIKSDWYLNIHKTNEMLITESMREGRIWFMIFDNKLDDVLPHVHSLDHKARLEEFNDKVLYHLNRTIDYMMSLVKKIEMAMKDSEEKNTNILFVNIAKEVCKNEKTSYFLNAILKCRGLLEKKKSNSETVPPLETQDSEVASVLLEVFIGYMKPLLKKIETVREAITFHVGLLENDNSTKYSYNSQEEAIKDLILFNSNNHSNASSSSLLEDEEV</sequence>
<feature type="domain" description="T4 RNA ligase 1-like N-terminal" evidence="1">
    <location>
        <begin position="253"/>
        <end position="384"/>
    </location>
</feature>
<name>D2VYM3_NAEGR</name>
<evidence type="ECO:0000313" key="2">
    <source>
        <dbReference type="EMBL" id="EFC38139.1"/>
    </source>
</evidence>
<dbReference type="GeneID" id="8853814"/>
<protein>
    <submittedName>
        <fullName evidence="2">Predicted protein</fullName>
    </submittedName>
</protein>
<dbReference type="VEuPathDB" id="AmoebaDB:NAEGRDRAFT_81726"/>
<gene>
    <name evidence="2" type="ORF">NAEGRDRAFT_81726</name>
</gene>
<dbReference type="Pfam" id="PF09511">
    <property type="entry name" value="RNA_lig_T4_1"/>
    <property type="match status" value="2"/>
</dbReference>
<dbReference type="InterPro" id="IPR019039">
    <property type="entry name" value="T4-Rnl1-like_N"/>
</dbReference>
<dbReference type="AlphaFoldDB" id="D2VYM3"/>
<dbReference type="Proteomes" id="UP000006671">
    <property type="component" value="Unassembled WGS sequence"/>
</dbReference>
<dbReference type="EMBL" id="GG738911">
    <property type="protein sequence ID" value="EFC38139.1"/>
    <property type="molecule type" value="Genomic_DNA"/>
</dbReference>
<feature type="domain" description="T4 RNA ligase 1-like N-terminal" evidence="1">
    <location>
        <begin position="87"/>
        <end position="194"/>
    </location>
</feature>
<dbReference type="OMA" id="MREGRIW"/>
<evidence type="ECO:0000259" key="1">
    <source>
        <dbReference type="Pfam" id="PF09511"/>
    </source>
</evidence>
<dbReference type="RefSeq" id="XP_002670883.1">
    <property type="nucleotide sequence ID" value="XM_002670837.1"/>
</dbReference>
<dbReference type="InParanoid" id="D2VYM3"/>
<keyword evidence="3" id="KW-1185">Reference proteome</keyword>
<dbReference type="KEGG" id="ngr:NAEGRDRAFT_81726"/>